<keyword evidence="8" id="KW-0458">Lysosome</keyword>
<feature type="transmembrane region" description="Helical" evidence="12">
    <location>
        <begin position="92"/>
        <end position="112"/>
    </location>
</feature>
<evidence type="ECO:0000256" key="12">
    <source>
        <dbReference type="SAM" id="Phobius"/>
    </source>
</evidence>
<evidence type="ECO:0000256" key="8">
    <source>
        <dbReference type="ARBA" id="ARBA00023228"/>
    </source>
</evidence>
<keyword evidence="7 12" id="KW-0472">Membrane</keyword>
<dbReference type="AlphaFoldDB" id="A0A914ZTF0"/>
<dbReference type="InterPro" id="IPR019317">
    <property type="entry name" value="BRI3"/>
</dbReference>
<proteinExistence type="inferred from homology"/>
<comment type="subunit">
    <text evidence="11">Interacts with BRI3BP. Interacts with MGAT1 and IFITM3.</text>
</comment>
<comment type="subcellular location">
    <subcellularLocation>
        <location evidence="2">Cytoplasm</location>
        <location evidence="2">Perinuclear region</location>
    </subcellularLocation>
    <subcellularLocation>
        <location evidence="1">Lysosome membrane</location>
        <topology evidence="1">Multi-pass membrane protein</topology>
    </subcellularLocation>
</comment>
<evidence type="ECO:0000256" key="3">
    <source>
        <dbReference type="ARBA" id="ARBA00008090"/>
    </source>
</evidence>
<evidence type="ECO:0000256" key="10">
    <source>
        <dbReference type="ARBA" id="ARBA00035449"/>
    </source>
</evidence>
<sequence>EKEMDRGKSDPPPPYEQNIVMPSAPLPSSSAVIYVEQHPISSPYIQLANPYQQIRAYVPYRYDQPNVIVVSIPRCPKCQSANLDYDYPCGTLSALILLAIIFFPIGLLYLLLLKKERFCRDCHTEF</sequence>
<evidence type="ECO:0000256" key="11">
    <source>
        <dbReference type="ARBA" id="ARBA00046593"/>
    </source>
</evidence>
<evidence type="ECO:0000256" key="1">
    <source>
        <dbReference type="ARBA" id="ARBA00004155"/>
    </source>
</evidence>
<keyword evidence="13" id="KW-1185">Reference proteome</keyword>
<evidence type="ECO:0000256" key="9">
    <source>
        <dbReference type="ARBA" id="ARBA00035284"/>
    </source>
</evidence>
<name>A0A914ZTF0_PARUN</name>
<comment type="similarity">
    <text evidence="3">Belongs to the BRI3 family.</text>
</comment>
<keyword evidence="6 12" id="KW-1133">Transmembrane helix</keyword>
<evidence type="ECO:0000313" key="14">
    <source>
        <dbReference type="WBParaSite" id="PgB09_g066_t02"/>
    </source>
</evidence>
<reference evidence="14" key="1">
    <citation type="submission" date="2022-11" db="UniProtKB">
        <authorList>
            <consortium name="WormBaseParasite"/>
        </authorList>
    </citation>
    <scope>IDENTIFICATION</scope>
</reference>
<dbReference type="Proteomes" id="UP000887569">
    <property type="component" value="Unplaced"/>
</dbReference>
<organism evidence="13 14">
    <name type="scientific">Parascaris univalens</name>
    <name type="common">Nematode worm</name>
    <dbReference type="NCBI Taxonomy" id="6257"/>
    <lineage>
        <taxon>Eukaryota</taxon>
        <taxon>Metazoa</taxon>
        <taxon>Ecdysozoa</taxon>
        <taxon>Nematoda</taxon>
        <taxon>Chromadorea</taxon>
        <taxon>Rhabditida</taxon>
        <taxon>Spirurina</taxon>
        <taxon>Ascaridomorpha</taxon>
        <taxon>Ascaridoidea</taxon>
        <taxon>Ascarididae</taxon>
        <taxon>Parascaris</taxon>
    </lineage>
</organism>
<dbReference type="Pfam" id="PF10164">
    <property type="entry name" value="BRI3"/>
    <property type="match status" value="1"/>
</dbReference>
<dbReference type="PANTHER" id="PTHR13551:SF1">
    <property type="entry name" value="MEMBRANE PROTEIN BRI3"/>
    <property type="match status" value="1"/>
</dbReference>
<evidence type="ECO:0000256" key="6">
    <source>
        <dbReference type="ARBA" id="ARBA00022989"/>
    </source>
</evidence>
<keyword evidence="4" id="KW-0963">Cytoplasm</keyword>
<evidence type="ECO:0000256" key="5">
    <source>
        <dbReference type="ARBA" id="ARBA00022692"/>
    </source>
</evidence>
<evidence type="ECO:0000256" key="4">
    <source>
        <dbReference type="ARBA" id="ARBA00022490"/>
    </source>
</evidence>
<accession>A0A914ZTF0</accession>
<evidence type="ECO:0000256" key="2">
    <source>
        <dbReference type="ARBA" id="ARBA00004556"/>
    </source>
</evidence>
<keyword evidence="5 12" id="KW-0812">Transmembrane</keyword>
<dbReference type="GO" id="GO:0005765">
    <property type="term" value="C:lysosomal membrane"/>
    <property type="evidence" value="ECO:0007669"/>
    <property type="project" value="UniProtKB-SubCell"/>
</dbReference>
<dbReference type="WBParaSite" id="PgB09_g066_t02">
    <property type="protein sequence ID" value="PgB09_g066_t02"/>
    <property type="gene ID" value="PgB09_g066"/>
</dbReference>
<dbReference type="PANTHER" id="PTHR13551">
    <property type="entry name" value="BRAIN PROTEIN I3"/>
    <property type="match status" value="1"/>
</dbReference>
<protein>
    <recommendedName>
        <fullName evidence="9">Membrane protein BRI3</fullName>
    </recommendedName>
    <alternativeName>
        <fullName evidence="10">Brain protein I3</fullName>
    </alternativeName>
</protein>
<evidence type="ECO:0000256" key="7">
    <source>
        <dbReference type="ARBA" id="ARBA00023136"/>
    </source>
</evidence>
<evidence type="ECO:0000313" key="13">
    <source>
        <dbReference type="Proteomes" id="UP000887569"/>
    </source>
</evidence>
<dbReference type="GO" id="GO:0048471">
    <property type="term" value="C:perinuclear region of cytoplasm"/>
    <property type="evidence" value="ECO:0007669"/>
    <property type="project" value="UniProtKB-SubCell"/>
</dbReference>